<reference evidence="8 9" key="1">
    <citation type="submission" date="2016-02" db="EMBL/GenBank/DDBJ databases">
        <title>Paenibacillus sp. LPB0068, isolated from Crassostrea gigas.</title>
        <authorList>
            <person name="Shin S.-K."/>
            <person name="Yi H."/>
        </authorList>
    </citation>
    <scope>NUCLEOTIDE SEQUENCE [LARGE SCALE GENOMIC DNA]</scope>
    <source>
        <strain evidence="8 9">LPB0068</strain>
    </source>
</reference>
<evidence type="ECO:0000259" key="7">
    <source>
        <dbReference type="Pfam" id="PF01578"/>
    </source>
</evidence>
<feature type="transmembrane region" description="Helical" evidence="6">
    <location>
        <begin position="51"/>
        <end position="72"/>
    </location>
</feature>
<sequence length="419" mass="47414">MSLLLDVSSVFFTISFLIYCVAFIMYGVAIMGRVWRNRDPIVHTKKWGKAAFLLASIGLIAHLTYFITRWIGSGHIPISNMFEFMTSLSMMIMIAFTIIFLIYRKTLLGLFAVPLVIIIMAYAAVFPQEAQPLIPSLQSWWLQVHVTMAALGESFFAIGFAAGFMYLLRTVDFNSQDKRERRQQRGVEFTFFTIIILVGFIIAIFAFRAGGYESVFSQKEVANNGEVSTTMQKVEYKLPPIVSPYQSEIVSFQSFLGMDAPLFEAPSWMHGINAGRKLNTVVWSLLAGIILYGLIRLILRKPIGRAVHPLLKSLDADDLDEITYRSIAIGFPIFTLGALIFAMMWAQIAWGRFWGWDPKEVWALITWLFYSAYLHLRLSRGWQGRKSAWLAVLGFIVVMFTLVGVNLIIAGLHSYAGTD</sequence>
<dbReference type="GO" id="GO:0005886">
    <property type="term" value="C:plasma membrane"/>
    <property type="evidence" value="ECO:0007669"/>
    <property type="project" value="TreeGrafter"/>
</dbReference>
<dbReference type="PANTHER" id="PTHR30071:SF1">
    <property type="entry name" value="CYTOCHROME B_B6 PROTEIN-RELATED"/>
    <property type="match status" value="1"/>
</dbReference>
<keyword evidence="3" id="KW-0201">Cytochrome c-type biogenesis</keyword>
<dbReference type="EMBL" id="LSFN01000014">
    <property type="protein sequence ID" value="OAB74438.1"/>
    <property type="molecule type" value="Genomic_DNA"/>
</dbReference>
<dbReference type="GO" id="GO:0020037">
    <property type="term" value="F:heme binding"/>
    <property type="evidence" value="ECO:0007669"/>
    <property type="project" value="InterPro"/>
</dbReference>
<dbReference type="InterPro" id="IPR002541">
    <property type="entry name" value="Cyt_c_assembly"/>
</dbReference>
<evidence type="ECO:0000256" key="3">
    <source>
        <dbReference type="ARBA" id="ARBA00022748"/>
    </source>
</evidence>
<evidence type="ECO:0000256" key="1">
    <source>
        <dbReference type="ARBA" id="ARBA00004141"/>
    </source>
</evidence>
<comment type="subcellular location">
    <subcellularLocation>
        <location evidence="1">Membrane</location>
        <topology evidence="1">Multi-pass membrane protein</topology>
    </subcellularLocation>
</comment>
<dbReference type="STRING" id="1763538.LPB68_03730"/>
<dbReference type="GO" id="GO:0017004">
    <property type="term" value="P:cytochrome complex assembly"/>
    <property type="evidence" value="ECO:0007669"/>
    <property type="project" value="UniProtKB-KW"/>
</dbReference>
<feature type="transmembrane region" description="Helical" evidence="6">
    <location>
        <begin position="360"/>
        <end position="376"/>
    </location>
</feature>
<evidence type="ECO:0000256" key="2">
    <source>
        <dbReference type="ARBA" id="ARBA00022692"/>
    </source>
</evidence>
<protein>
    <submittedName>
        <fullName evidence="8">Cytochrome C biogenesis protein</fullName>
    </submittedName>
</protein>
<feature type="transmembrane region" description="Helical" evidence="6">
    <location>
        <begin position="108"/>
        <end position="126"/>
    </location>
</feature>
<keyword evidence="4 6" id="KW-1133">Transmembrane helix</keyword>
<feature type="transmembrane region" description="Helical" evidence="6">
    <location>
        <begin position="327"/>
        <end position="348"/>
    </location>
</feature>
<comment type="caution">
    <text evidence="8">The sequence shown here is derived from an EMBL/GenBank/DDBJ whole genome shotgun (WGS) entry which is preliminary data.</text>
</comment>
<keyword evidence="2 6" id="KW-0812">Transmembrane</keyword>
<keyword evidence="5 6" id="KW-0472">Membrane</keyword>
<organism evidence="8 9">
    <name type="scientific">Paenibacillus crassostreae</name>
    <dbReference type="NCBI Taxonomy" id="1763538"/>
    <lineage>
        <taxon>Bacteria</taxon>
        <taxon>Bacillati</taxon>
        <taxon>Bacillota</taxon>
        <taxon>Bacilli</taxon>
        <taxon>Bacillales</taxon>
        <taxon>Paenibacillaceae</taxon>
        <taxon>Paenibacillus</taxon>
    </lineage>
</organism>
<feature type="transmembrane region" description="Helical" evidence="6">
    <location>
        <begin position="146"/>
        <end position="168"/>
    </location>
</feature>
<feature type="transmembrane region" description="Helical" evidence="6">
    <location>
        <begin position="84"/>
        <end position="103"/>
    </location>
</feature>
<accession>A0A167DJ74</accession>
<evidence type="ECO:0000256" key="6">
    <source>
        <dbReference type="SAM" id="Phobius"/>
    </source>
</evidence>
<dbReference type="KEGG" id="pcx:LPB68_03730"/>
<keyword evidence="9" id="KW-1185">Reference proteome</keyword>
<proteinExistence type="predicted"/>
<evidence type="ECO:0000313" key="9">
    <source>
        <dbReference type="Proteomes" id="UP000077134"/>
    </source>
</evidence>
<dbReference type="AlphaFoldDB" id="A0A167DJ74"/>
<evidence type="ECO:0000313" key="8">
    <source>
        <dbReference type="EMBL" id="OAB74438.1"/>
    </source>
</evidence>
<dbReference type="InterPro" id="IPR045062">
    <property type="entry name" value="Cyt_c_biogenesis_CcsA/CcmC"/>
</dbReference>
<dbReference type="Pfam" id="PF01578">
    <property type="entry name" value="Cytochrom_C_asm"/>
    <property type="match status" value="2"/>
</dbReference>
<feature type="transmembrane region" description="Helical" evidence="6">
    <location>
        <begin position="12"/>
        <end position="31"/>
    </location>
</feature>
<dbReference type="PANTHER" id="PTHR30071">
    <property type="entry name" value="HEME EXPORTER PROTEIN C"/>
    <property type="match status" value="1"/>
</dbReference>
<dbReference type="RefSeq" id="WP_068657759.1">
    <property type="nucleotide sequence ID" value="NZ_CP017770.1"/>
</dbReference>
<evidence type="ECO:0000256" key="4">
    <source>
        <dbReference type="ARBA" id="ARBA00022989"/>
    </source>
</evidence>
<feature type="transmembrane region" description="Helical" evidence="6">
    <location>
        <begin position="281"/>
        <end position="299"/>
    </location>
</feature>
<feature type="transmembrane region" description="Helical" evidence="6">
    <location>
        <begin position="388"/>
        <end position="412"/>
    </location>
</feature>
<feature type="domain" description="Cytochrome c assembly protein" evidence="7">
    <location>
        <begin position="290"/>
        <end position="413"/>
    </location>
</feature>
<dbReference type="OrthoDB" id="9814290at2"/>
<evidence type="ECO:0000256" key="5">
    <source>
        <dbReference type="ARBA" id="ARBA00023136"/>
    </source>
</evidence>
<feature type="transmembrane region" description="Helical" evidence="6">
    <location>
        <begin position="189"/>
        <end position="207"/>
    </location>
</feature>
<dbReference type="Proteomes" id="UP000077134">
    <property type="component" value="Unassembled WGS sequence"/>
</dbReference>
<gene>
    <name evidence="8" type="ORF">PNBC_10230</name>
</gene>
<feature type="domain" description="Cytochrome c assembly protein" evidence="7">
    <location>
        <begin position="82"/>
        <end position="210"/>
    </location>
</feature>
<name>A0A167DJ74_9BACL</name>